<keyword evidence="2 4" id="KW-0479">Metal-binding</keyword>
<feature type="chain" id="PRO_5003093355" description="Cytochrome c domain-containing protein" evidence="5">
    <location>
        <begin position="21"/>
        <end position="131"/>
    </location>
</feature>
<proteinExistence type="predicted"/>
<dbReference type="Proteomes" id="UP000001916">
    <property type="component" value="Plasmid pMESIL01"/>
</dbReference>
<geneLocation type="plasmid" evidence="7 8">
    <name>pMESIL01</name>
</geneLocation>
<protein>
    <recommendedName>
        <fullName evidence="6">Cytochrome c domain-containing protein</fullName>
    </recommendedName>
</protein>
<evidence type="ECO:0000313" key="8">
    <source>
        <dbReference type="Proteomes" id="UP000001916"/>
    </source>
</evidence>
<dbReference type="eggNOG" id="COG2010">
    <property type="taxonomic scope" value="Bacteria"/>
</dbReference>
<dbReference type="AlphaFoldDB" id="D7BJC0"/>
<dbReference type="InterPro" id="IPR009056">
    <property type="entry name" value="Cyt_c-like_dom"/>
</dbReference>
<gene>
    <name evidence="7" type="ORF">Mesil_3472</name>
</gene>
<dbReference type="OrthoDB" id="7933886at2"/>
<evidence type="ECO:0000256" key="3">
    <source>
        <dbReference type="ARBA" id="ARBA00023004"/>
    </source>
</evidence>
<dbReference type="GO" id="GO:0046872">
    <property type="term" value="F:metal ion binding"/>
    <property type="evidence" value="ECO:0007669"/>
    <property type="project" value="UniProtKB-KW"/>
</dbReference>
<dbReference type="EMBL" id="CP002043">
    <property type="protein sequence ID" value="ADH65276.1"/>
    <property type="molecule type" value="Genomic_DNA"/>
</dbReference>
<evidence type="ECO:0000313" key="7">
    <source>
        <dbReference type="EMBL" id="ADH65276.1"/>
    </source>
</evidence>
<dbReference type="GO" id="GO:0020037">
    <property type="term" value="F:heme binding"/>
    <property type="evidence" value="ECO:0007669"/>
    <property type="project" value="InterPro"/>
</dbReference>
<dbReference type="SUPFAM" id="SSF46626">
    <property type="entry name" value="Cytochrome c"/>
    <property type="match status" value="1"/>
</dbReference>
<keyword evidence="7" id="KW-0614">Plasmid</keyword>
<evidence type="ECO:0000256" key="1">
    <source>
        <dbReference type="ARBA" id="ARBA00022617"/>
    </source>
</evidence>
<dbReference type="GO" id="GO:0009055">
    <property type="term" value="F:electron transfer activity"/>
    <property type="evidence" value="ECO:0007669"/>
    <property type="project" value="InterPro"/>
</dbReference>
<feature type="signal peptide" evidence="5">
    <location>
        <begin position="1"/>
        <end position="20"/>
    </location>
</feature>
<keyword evidence="3 4" id="KW-0408">Iron</keyword>
<name>D7BJC0_ALLS1</name>
<dbReference type="InterPro" id="IPR036909">
    <property type="entry name" value="Cyt_c-like_dom_sf"/>
</dbReference>
<keyword evidence="1 4" id="KW-0349">Heme</keyword>
<dbReference type="KEGG" id="msv:Mesil_3472"/>
<organism evidence="7 8">
    <name type="scientific">Allomeiothermus silvanus (strain ATCC 700542 / DSM 9946 / NBRC 106475 / NCIMB 13440 / VI-R2)</name>
    <name type="common">Thermus silvanus</name>
    <dbReference type="NCBI Taxonomy" id="526227"/>
    <lineage>
        <taxon>Bacteria</taxon>
        <taxon>Thermotogati</taxon>
        <taxon>Deinococcota</taxon>
        <taxon>Deinococci</taxon>
        <taxon>Thermales</taxon>
        <taxon>Thermaceae</taxon>
        <taxon>Allomeiothermus</taxon>
    </lineage>
</organism>
<evidence type="ECO:0000259" key="6">
    <source>
        <dbReference type="PROSITE" id="PS51007"/>
    </source>
</evidence>
<dbReference type="HOGENOM" id="CLU_130243_0_0_0"/>
<dbReference type="RefSeq" id="WP_013159756.1">
    <property type="nucleotide sequence ID" value="NC_014213.1"/>
</dbReference>
<sequence length="131" mass="14358">MRATLFWASVALMGSSVLMAQKGAAPWFSTTQVKSGQTLVLQQCAACHGAQLEGRYGPPLSGARFTDRWRGRKGKELQLFISQNMPLGRAGHLSQTQILELIAFILHSNGYPSGEQDLTPQSLEQLVLFQP</sequence>
<evidence type="ECO:0000256" key="5">
    <source>
        <dbReference type="SAM" id="SignalP"/>
    </source>
</evidence>
<keyword evidence="8" id="KW-1185">Reference proteome</keyword>
<keyword evidence="5" id="KW-0732">Signal</keyword>
<dbReference type="Gene3D" id="1.10.760.10">
    <property type="entry name" value="Cytochrome c-like domain"/>
    <property type="match status" value="1"/>
</dbReference>
<feature type="domain" description="Cytochrome c" evidence="6">
    <location>
        <begin position="31"/>
        <end position="109"/>
    </location>
</feature>
<evidence type="ECO:0000256" key="4">
    <source>
        <dbReference type="PROSITE-ProRule" id="PRU00433"/>
    </source>
</evidence>
<reference evidence="7 8" key="1">
    <citation type="journal article" date="2010" name="Stand. Genomic Sci.">
        <title>Complete genome sequence of Meiothermus silvanus type strain (VI-R2).</title>
        <authorList>
            <person name="Sikorski J."/>
            <person name="Tindall B.J."/>
            <person name="Lowry S."/>
            <person name="Lucas S."/>
            <person name="Nolan M."/>
            <person name="Copeland A."/>
            <person name="Glavina Del Rio T."/>
            <person name="Tice H."/>
            <person name="Cheng J.F."/>
            <person name="Han C."/>
            <person name="Pitluck S."/>
            <person name="Liolios K."/>
            <person name="Ivanova N."/>
            <person name="Mavromatis K."/>
            <person name="Mikhailova N."/>
            <person name="Pati A."/>
            <person name="Goodwin L."/>
            <person name="Chen A."/>
            <person name="Palaniappan K."/>
            <person name="Land M."/>
            <person name="Hauser L."/>
            <person name="Chang Y.J."/>
            <person name="Jeffries C.D."/>
            <person name="Rohde M."/>
            <person name="Goker M."/>
            <person name="Woyke T."/>
            <person name="Bristow J."/>
            <person name="Eisen J.A."/>
            <person name="Markowitz V."/>
            <person name="Hugenholtz P."/>
            <person name="Kyrpides N.C."/>
            <person name="Klenk H.P."/>
            <person name="Lapidus A."/>
        </authorList>
    </citation>
    <scope>NUCLEOTIDE SEQUENCE [LARGE SCALE GENOMIC DNA]</scope>
    <source>
        <strain evidence="8">ATCC 700542 / DSM 9946 / VI-R2</strain>
        <plasmid evidence="8">Plasmid pMESIL01</plasmid>
    </source>
</reference>
<dbReference type="PROSITE" id="PS51007">
    <property type="entry name" value="CYTC"/>
    <property type="match status" value="1"/>
</dbReference>
<evidence type="ECO:0000256" key="2">
    <source>
        <dbReference type="ARBA" id="ARBA00022723"/>
    </source>
</evidence>
<accession>D7BJC0</accession>
<dbReference type="Pfam" id="PF13442">
    <property type="entry name" value="Cytochrome_CBB3"/>
    <property type="match status" value="1"/>
</dbReference>